<reference evidence="3" key="2">
    <citation type="submission" date="2022-01" db="EMBL/GenBank/DDBJ databases">
        <authorList>
            <person name="Yamashiro T."/>
            <person name="Shiraishi A."/>
            <person name="Satake H."/>
            <person name="Nakayama K."/>
        </authorList>
    </citation>
    <scope>NUCLEOTIDE SEQUENCE</scope>
</reference>
<reference evidence="3" key="1">
    <citation type="journal article" date="2022" name="Int. J. Mol. Sci.">
        <title>Draft Genome of Tanacetum Coccineum: Genomic Comparison of Closely Related Tanacetum-Family Plants.</title>
        <authorList>
            <person name="Yamashiro T."/>
            <person name="Shiraishi A."/>
            <person name="Nakayama K."/>
            <person name="Satake H."/>
        </authorList>
    </citation>
    <scope>NUCLEOTIDE SEQUENCE</scope>
</reference>
<organism evidence="3 4">
    <name type="scientific">Tanacetum coccineum</name>
    <dbReference type="NCBI Taxonomy" id="301880"/>
    <lineage>
        <taxon>Eukaryota</taxon>
        <taxon>Viridiplantae</taxon>
        <taxon>Streptophyta</taxon>
        <taxon>Embryophyta</taxon>
        <taxon>Tracheophyta</taxon>
        <taxon>Spermatophyta</taxon>
        <taxon>Magnoliopsida</taxon>
        <taxon>eudicotyledons</taxon>
        <taxon>Gunneridae</taxon>
        <taxon>Pentapetalae</taxon>
        <taxon>asterids</taxon>
        <taxon>campanulids</taxon>
        <taxon>Asterales</taxon>
        <taxon>Asteraceae</taxon>
        <taxon>Asteroideae</taxon>
        <taxon>Anthemideae</taxon>
        <taxon>Anthemidinae</taxon>
        <taxon>Tanacetum</taxon>
    </lineage>
</organism>
<gene>
    <name evidence="3" type="ORF">Tco_1122018</name>
</gene>
<dbReference type="EMBL" id="BQNB010021361">
    <property type="protein sequence ID" value="GJU05588.1"/>
    <property type="molecule type" value="Genomic_DNA"/>
</dbReference>
<feature type="signal peptide" evidence="2">
    <location>
        <begin position="1"/>
        <end position="22"/>
    </location>
</feature>
<accession>A0ABQ5IZD0</accession>
<sequence>MLTMIMQTLVMVLLFVPHLTQASRVQKFDHVSEPMSAARLHGEEPSPTVSAHGEESQPMPAARPHGEEPSLTARPLSEELTPTRKTRTGVKLFSGDNCRPGKVAKRQKSIRRGTYSDRLFSQSMW</sequence>
<name>A0ABQ5IZD0_9ASTR</name>
<feature type="region of interest" description="Disordered" evidence="1">
    <location>
        <begin position="34"/>
        <end position="125"/>
    </location>
</feature>
<dbReference type="Proteomes" id="UP001151760">
    <property type="component" value="Unassembled WGS sequence"/>
</dbReference>
<evidence type="ECO:0000256" key="2">
    <source>
        <dbReference type="SAM" id="SignalP"/>
    </source>
</evidence>
<keyword evidence="4" id="KW-1185">Reference proteome</keyword>
<keyword evidence="2" id="KW-0732">Signal</keyword>
<evidence type="ECO:0000313" key="3">
    <source>
        <dbReference type="EMBL" id="GJU05588.1"/>
    </source>
</evidence>
<feature type="compositionally biased region" description="Basic residues" evidence="1">
    <location>
        <begin position="102"/>
        <end position="111"/>
    </location>
</feature>
<comment type="caution">
    <text evidence="3">The sequence shown here is derived from an EMBL/GenBank/DDBJ whole genome shotgun (WGS) entry which is preliminary data.</text>
</comment>
<evidence type="ECO:0000313" key="4">
    <source>
        <dbReference type="Proteomes" id="UP001151760"/>
    </source>
</evidence>
<feature type="chain" id="PRO_5047051629" evidence="2">
    <location>
        <begin position="23"/>
        <end position="125"/>
    </location>
</feature>
<evidence type="ECO:0000256" key="1">
    <source>
        <dbReference type="SAM" id="MobiDB-lite"/>
    </source>
</evidence>
<proteinExistence type="predicted"/>
<protein>
    <submittedName>
        <fullName evidence="3">Uncharacterized protein</fullName>
    </submittedName>
</protein>